<dbReference type="Pfam" id="PF09684">
    <property type="entry name" value="Tail_P2_I"/>
    <property type="match status" value="1"/>
</dbReference>
<organism evidence="1 2">
    <name type="scientific">Thioclava dalianensis</name>
    <dbReference type="NCBI Taxonomy" id="1185766"/>
    <lineage>
        <taxon>Bacteria</taxon>
        <taxon>Pseudomonadati</taxon>
        <taxon>Pseudomonadota</taxon>
        <taxon>Alphaproteobacteria</taxon>
        <taxon>Rhodobacterales</taxon>
        <taxon>Paracoccaceae</taxon>
        <taxon>Thioclava</taxon>
    </lineage>
</organism>
<dbReference type="AlphaFoldDB" id="A0A074TKV9"/>
<dbReference type="Proteomes" id="UP000027725">
    <property type="component" value="Unassembled WGS sequence"/>
</dbReference>
<keyword evidence="2" id="KW-1185">Reference proteome</keyword>
<accession>A0A074TKV9</accession>
<dbReference type="EMBL" id="JHEH01000012">
    <property type="protein sequence ID" value="KEP69633.1"/>
    <property type="molecule type" value="Genomic_DNA"/>
</dbReference>
<evidence type="ECO:0000313" key="2">
    <source>
        <dbReference type="Proteomes" id="UP000027725"/>
    </source>
</evidence>
<evidence type="ECO:0000313" key="1">
    <source>
        <dbReference type="EMBL" id="KEP69633.1"/>
    </source>
</evidence>
<evidence type="ECO:0008006" key="3">
    <source>
        <dbReference type="Google" id="ProtNLM"/>
    </source>
</evidence>
<name>A0A074TKV9_9RHOB</name>
<gene>
    <name evidence="1" type="ORF">DL1_03320</name>
</gene>
<dbReference type="STRING" id="1185766.SAMN05216224_102726"/>
<protein>
    <recommendedName>
        <fullName evidence="3">Tail protein</fullName>
    </recommendedName>
</protein>
<dbReference type="NCBIfam" id="TIGR01634">
    <property type="entry name" value="tail_P2_I"/>
    <property type="match status" value="1"/>
</dbReference>
<comment type="caution">
    <text evidence="1">The sequence shown here is derived from an EMBL/GenBank/DDBJ whole genome shotgun (WGS) entry which is preliminary data.</text>
</comment>
<dbReference type="eggNOG" id="COG4385">
    <property type="taxonomic scope" value="Bacteria"/>
</dbReference>
<sequence>MTNTLLPPTATPLAKALDILEERLFALPVEMISKDPSVVDVGWLDHLAWEASVDTWDSAWPEAIKRRVIAASAEVHRYKGTPYAIKHALSAFDVDTELLEWFEPDGVADGLEAGSFRVTAYAGRSLYGESENTIDTRMVAAMNAVVQRVAPVSRKLIFRLGERFETAGYLRTGARPAHLHQAEVDPGPRPEIAQTGPILRSGLRARRISSATHELHPRPASVPVAAFMRVAARGRAVDQKTHDVQRRTGG</sequence>
<dbReference type="InterPro" id="IPR006521">
    <property type="entry name" value="Tail_protein_I"/>
</dbReference>
<reference evidence="1 2" key="1">
    <citation type="submission" date="2014-03" db="EMBL/GenBank/DDBJ databases">
        <title>The draft genome sequence of Thioclava dalianensis DLFJ1-1.</title>
        <authorList>
            <person name="Lai Q."/>
            <person name="Shao Z."/>
        </authorList>
    </citation>
    <scope>NUCLEOTIDE SEQUENCE [LARGE SCALE GENOMIC DNA]</scope>
    <source>
        <strain evidence="1 2">DLFJ1-1</strain>
    </source>
</reference>
<proteinExistence type="predicted"/>